<dbReference type="GO" id="GO:0008808">
    <property type="term" value="F:cardiolipin synthase activity"/>
    <property type="evidence" value="ECO:0007669"/>
    <property type="project" value="UniProtKB-UniRule"/>
</dbReference>
<evidence type="ECO:0000256" key="9">
    <source>
        <dbReference type="ARBA" id="ARBA00023136"/>
    </source>
</evidence>
<keyword evidence="4" id="KW-0808">Transferase</keyword>
<comment type="caution">
    <text evidence="15">The sequence shown here is derived from an EMBL/GenBank/DDBJ whole genome shotgun (WGS) entry which is preliminary data.</text>
</comment>
<keyword evidence="10" id="KW-0594">Phospholipid biosynthesis</keyword>
<reference evidence="15" key="2">
    <citation type="journal article" date="2021" name="PeerJ">
        <title>Extensive microbial diversity within the chicken gut microbiome revealed by metagenomics and culture.</title>
        <authorList>
            <person name="Gilroy R."/>
            <person name="Ravi A."/>
            <person name="Getino M."/>
            <person name="Pursley I."/>
            <person name="Horton D.L."/>
            <person name="Alikhan N.F."/>
            <person name="Baker D."/>
            <person name="Gharbi K."/>
            <person name="Hall N."/>
            <person name="Watson M."/>
            <person name="Adriaenssens E.M."/>
            <person name="Foster-Nyarko E."/>
            <person name="Jarju S."/>
            <person name="Secka A."/>
            <person name="Antonio M."/>
            <person name="Oren A."/>
            <person name="Chaudhuri R.R."/>
            <person name="La Ragione R."/>
            <person name="Hildebrand F."/>
            <person name="Pallen M.J."/>
        </authorList>
    </citation>
    <scope>NUCLEOTIDE SEQUENCE</scope>
    <source>
        <strain evidence="15">ChiHcec3-11533</strain>
    </source>
</reference>
<evidence type="ECO:0000256" key="2">
    <source>
        <dbReference type="ARBA" id="ARBA00022475"/>
    </source>
</evidence>
<proteinExistence type="predicted"/>
<feature type="transmembrane region" description="Helical" evidence="13">
    <location>
        <begin position="38"/>
        <end position="58"/>
    </location>
</feature>
<accession>A0A9D1LCS7</accession>
<evidence type="ECO:0000256" key="6">
    <source>
        <dbReference type="ARBA" id="ARBA00022737"/>
    </source>
</evidence>
<feature type="transmembrane region" description="Helical" evidence="13">
    <location>
        <begin position="12"/>
        <end position="32"/>
    </location>
</feature>
<dbReference type="Gene3D" id="3.30.870.10">
    <property type="entry name" value="Endonuclease Chain A"/>
    <property type="match status" value="2"/>
</dbReference>
<keyword evidence="9 13" id="KW-0472">Membrane</keyword>
<sequence>MNKIRRARGILTYRCAIAAILLAQIAFLVYMVASGSRASKWISSGLSLISVLVAIHVVSRHEKSGFKLTWVFSILALPVFGGLFYLFTRLQPSTVRFRKHVLRSLEAVASRLSPDPEGLAEAERQCPESALLPRYLQNCARFPVYADGRTQYFPSGESYFQSLLEELPKAQKYIFLESFILAEGYMWDTVLGILREKVRQGVLVRVLYDDMGCFFTLPRHYRATLEQMGIECQVFNPFVPFVSLLQNNRDHRKIISIDGRIAYTGGVNLADEYINRLNRFGTWRDAGILVEGSAAWSLTLMFLQMWSLATRQKPVYDRYLPHMETPFPPSGCAVQPYADSPLDKENVAEHVYMRLIQSAQKTLYISTPYLVVDDAMISALTLAAKSGVDVRILTPERWDKRLVHITTRSYYRDLLSAGVRIWEFSGGFNHAKTFVVDHKIATVGTINLDYRSLYLHFECGVCLYGGQSVADVERDFLKTISHCREIRLEDCRAGWFKRTALEILRLFAPLM</sequence>
<organism evidence="15 16">
    <name type="scientific">Candidatus Pullichristensenella excrementigallinarum</name>
    <dbReference type="NCBI Taxonomy" id="2840907"/>
    <lineage>
        <taxon>Bacteria</taxon>
        <taxon>Bacillati</taxon>
        <taxon>Bacillota</taxon>
        <taxon>Clostridia</taxon>
        <taxon>Candidatus Pullichristensenella</taxon>
    </lineage>
</organism>
<evidence type="ECO:0000256" key="5">
    <source>
        <dbReference type="ARBA" id="ARBA00022692"/>
    </source>
</evidence>
<dbReference type="InterPro" id="IPR025202">
    <property type="entry name" value="PLD-like_dom"/>
</dbReference>
<dbReference type="GO" id="GO:0005886">
    <property type="term" value="C:plasma membrane"/>
    <property type="evidence" value="ECO:0007669"/>
    <property type="project" value="UniProtKB-SubCell"/>
</dbReference>
<dbReference type="SMART" id="SM00155">
    <property type="entry name" value="PLDc"/>
    <property type="match status" value="2"/>
</dbReference>
<evidence type="ECO:0000256" key="3">
    <source>
        <dbReference type="ARBA" id="ARBA00022516"/>
    </source>
</evidence>
<dbReference type="EMBL" id="DVMU01000120">
    <property type="protein sequence ID" value="HIU33987.1"/>
    <property type="molecule type" value="Genomic_DNA"/>
</dbReference>
<dbReference type="NCBIfam" id="TIGR04265">
    <property type="entry name" value="bac_cardiolipin"/>
    <property type="match status" value="1"/>
</dbReference>
<dbReference type="GO" id="GO:0032049">
    <property type="term" value="P:cardiolipin biosynthetic process"/>
    <property type="evidence" value="ECO:0007669"/>
    <property type="project" value="UniProtKB-UniRule"/>
</dbReference>
<protein>
    <recommendedName>
        <fullName evidence="12">Cardiolipin synthase</fullName>
        <ecNumber evidence="12">2.7.8.-</ecNumber>
    </recommendedName>
</protein>
<dbReference type="Pfam" id="PF13091">
    <property type="entry name" value="PLDc_2"/>
    <property type="match status" value="2"/>
</dbReference>
<evidence type="ECO:0000259" key="14">
    <source>
        <dbReference type="PROSITE" id="PS50035"/>
    </source>
</evidence>
<feature type="transmembrane region" description="Helical" evidence="13">
    <location>
        <begin position="70"/>
        <end position="88"/>
    </location>
</feature>
<dbReference type="AlphaFoldDB" id="A0A9D1LCS7"/>
<feature type="domain" description="PLD phosphodiesterase" evidence="14">
    <location>
        <begin position="425"/>
        <end position="452"/>
    </location>
</feature>
<dbReference type="Proteomes" id="UP000824072">
    <property type="component" value="Unassembled WGS sequence"/>
</dbReference>
<keyword evidence="11" id="KW-1208">Phospholipid metabolism</keyword>
<evidence type="ECO:0000313" key="15">
    <source>
        <dbReference type="EMBL" id="HIU33987.1"/>
    </source>
</evidence>
<reference evidence="15" key="1">
    <citation type="submission" date="2020-10" db="EMBL/GenBank/DDBJ databases">
        <authorList>
            <person name="Gilroy R."/>
        </authorList>
    </citation>
    <scope>NUCLEOTIDE SEQUENCE</scope>
    <source>
        <strain evidence="15">ChiHcec3-11533</strain>
    </source>
</reference>
<evidence type="ECO:0000313" key="16">
    <source>
        <dbReference type="Proteomes" id="UP000824072"/>
    </source>
</evidence>
<keyword evidence="5 13" id="KW-0812">Transmembrane</keyword>
<keyword evidence="7 13" id="KW-1133">Transmembrane helix</keyword>
<dbReference type="CDD" id="cd09154">
    <property type="entry name" value="PLDc_SMU_988_like_1"/>
    <property type="match status" value="1"/>
</dbReference>
<evidence type="ECO:0000256" key="4">
    <source>
        <dbReference type="ARBA" id="ARBA00022679"/>
    </source>
</evidence>
<dbReference type="Pfam" id="PF13396">
    <property type="entry name" value="PLDc_N"/>
    <property type="match status" value="1"/>
</dbReference>
<evidence type="ECO:0000256" key="13">
    <source>
        <dbReference type="SAM" id="Phobius"/>
    </source>
</evidence>
<dbReference type="PANTHER" id="PTHR21248:SF22">
    <property type="entry name" value="PHOSPHOLIPASE D"/>
    <property type="match status" value="1"/>
</dbReference>
<evidence type="ECO:0000256" key="8">
    <source>
        <dbReference type="ARBA" id="ARBA00023098"/>
    </source>
</evidence>
<dbReference type="InterPro" id="IPR001736">
    <property type="entry name" value="PLipase_D/transphosphatidylase"/>
</dbReference>
<name>A0A9D1LCS7_9FIRM</name>
<evidence type="ECO:0000256" key="11">
    <source>
        <dbReference type="ARBA" id="ARBA00023264"/>
    </source>
</evidence>
<evidence type="ECO:0000256" key="1">
    <source>
        <dbReference type="ARBA" id="ARBA00004651"/>
    </source>
</evidence>
<dbReference type="EC" id="2.7.8.-" evidence="12"/>
<comment type="subcellular location">
    <subcellularLocation>
        <location evidence="1">Cell membrane</location>
        <topology evidence="1">Multi-pass membrane protein</topology>
    </subcellularLocation>
</comment>
<dbReference type="SUPFAM" id="SSF56024">
    <property type="entry name" value="Phospholipase D/nuclease"/>
    <property type="match status" value="2"/>
</dbReference>
<keyword evidence="2" id="KW-1003">Cell membrane</keyword>
<dbReference type="InterPro" id="IPR027379">
    <property type="entry name" value="CLS_N"/>
</dbReference>
<dbReference type="PROSITE" id="PS50035">
    <property type="entry name" value="PLD"/>
    <property type="match status" value="2"/>
</dbReference>
<gene>
    <name evidence="15" type="primary">cls</name>
    <name evidence="15" type="ORF">IAB02_05435</name>
</gene>
<evidence type="ECO:0000256" key="7">
    <source>
        <dbReference type="ARBA" id="ARBA00022989"/>
    </source>
</evidence>
<dbReference type="CDD" id="cd09160">
    <property type="entry name" value="PLDc_SMU_988_like_2"/>
    <property type="match status" value="1"/>
</dbReference>
<dbReference type="InterPro" id="IPR022924">
    <property type="entry name" value="Cardiolipin_synthase"/>
</dbReference>
<keyword evidence="6" id="KW-0677">Repeat</keyword>
<feature type="domain" description="PLD phosphodiesterase" evidence="14">
    <location>
        <begin position="246"/>
        <end position="273"/>
    </location>
</feature>
<evidence type="ECO:0000256" key="12">
    <source>
        <dbReference type="NCBIfam" id="TIGR04265"/>
    </source>
</evidence>
<dbReference type="PANTHER" id="PTHR21248">
    <property type="entry name" value="CARDIOLIPIN SYNTHASE"/>
    <property type="match status" value="1"/>
</dbReference>
<keyword evidence="8" id="KW-0443">Lipid metabolism</keyword>
<evidence type="ECO:0000256" key="10">
    <source>
        <dbReference type="ARBA" id="ARBA00023209"/>
    </source>
</evidence>
<keyword evidence="3" id="KW-0444">Lipid biosynthesis</keyword>